<dbReference type="GO" id="GO:0006696">
    <property type="term" value="P:ergosterol biosynthetic process"/>
    <property type="evidence" value="ECO:0007669"/>
    <property type="project" value="TreeGrafter"/>
</dbReference>
<proteinExistence type="predicted"/>
<dbReference type="Proteomes" id="UP001283341">
    <property type="component" value="Unassembled WGS sequence"/>
</dbReference>
<accession>A0AAE0M5H9</accession>
<dbReference type="InterPro" id="IPR008930">
    <property type="entry name" value="Terpenoid_cyclase/PrenylTrfase"/>
</dbReference>
<dbReference type="PANTHER" id="PTHR11764">
    <property type="entry name" value="TERPENE CYCLASE/MUTASE FAMILY MEMBER"/>
    <property type="match status" value="1"/>
</dbReference>
<evidence type="ECO:0000313" key="5">
    <source>
        <dbReference type="EMBL" id="KAK3319458.1"/>
    </source>
</evidence>
<dbReference type="GO" id="GO:0005811">
    <property type="term" value="C:lipid droplet"/>
    <property type="evidence" value="ECO:0007669"/>
    <property type="project" value="InterPro"/>
</dbReference>
<dbReference type="PANTHER" id="PTHR11764:SF76">
    <property type="entry name" value="TERPENE CYCLASE_MUTASE FAMILY MEMBER"/>
    <property type="match status" value="1"/>
</dbReference>
<dbReference type="AlphaFoldDB" id="A0AAE0M5H9"/>
<dbReference type="SUPFAM" id="SSF48239">
    <property type="entry name" value="Terpenoid cyclases/Protein prenyltransferases"/>
    <property type="match status" value="2"/>
</dbReference>
<dbReference type="InterPro" id="IPR032696">
    <property type="entry name" value="SQ_cyclase_C"/>
</dbReference>
<evidence type="ECO:0000259" key="3">
    <source>
        <dbReference type="Pfam" id="PF13243"/>
    </source>
</evidence>
<feature type="domain" description="Squalene cyclase N-terminal" evidence="4">
    <location>
        <begin position="119"/>
        <end position="336"/>
    </location>
</feature>
<evidence type="ECO:0000259" key="4">
    <source>
        <dbReference type="Pfam" id="PF13249"/>
    </source>
</evidence>
<feature type="domain" description="Squalene cyclase C-terminal" evidence="3">
    <location>
        <begin position="356"/>
        <end position="561"/>
    </location>
</feature>
<dbReference type="Gene3D" id="1.50.10.20">
    <property type="match status" value="2"/>
</dbReference>
<dbReference type="EMBL" id="JAUEDM010000004">
    <property type="protein sequence ID" value="KAK3319458.1"/>
    <property type="molecule type" value="Genomic_DNA"/>
</dbReference>
<dbReference type="GO" id="GO:0016104">
    <property type="term" value="P:triterpenoid biosynthetic process"/>
    <property type="evidence" value="ECO:0007669"/>
    <property type="project" value="InterPro"/>
</dbReference>
<dbReference type="Pfam" id="PF13249">
    <property type="entry name" value="SQHop_cyclase_N"/>
    <property type="match status" value="1"/>
</dbReference>
<dbReference type="GO" id="GO:0000250">
    <property type="term" value="F:lanosterol synthase activity"/>
    <property type="evidence" value="ECO:0007669"/>
    <property type="project" value="TreeGrafter"/>
</dbReference>
<dbReference type="InterPro" id="IPR032697">
    <property type="entry name" value="SQ_cyclase_N"/>
</dbReference>
<protein>
    <submittedName>
        <fullName evidence="5">Oxidosqualene:lanosterol cyclase</fullName>
    </submittedName>
</protein>
<feature type="region of interest" description="Disordered" evidence="2">
    <location>
        <begin position="1"/>
        <end position="23"/>
    </location>
</feature>
<organism evidence="5 6">
    <name type="scientific">Apodospora peruviana</name>
    <dbReference type="NCBI Taxonomy" id="516989"/>
    <lineage>
        <taxon>Eukaryota</taxon>
        <taxon>Fungi</taxon>
        <taxon>Dikarya</taxon>
        <taxon>Ascomycota</taxon>
        <taxon>Pezizomycotina</taxon>
        <taxon>Sordariomycetes</taxon>
        <taxon>Sordariomycetidae</taxon>
        <taxon>Sordariales</taxon>
        <taxon>Lasiosphaeriaceae</taxon>
        <taxon>Apodospora</taxon>
    </lineage>
</organism>
<sequence>MKQQHIRQWASASGGRLSCDENGDEKTDYSRWPLVDKQGRQSWCYLESDEEAKNWPQTVYDKCFLGLNTGLPDLPKAETPRQAATDGVSQWASEFIGPNFVMPIVVIGWWVTNTPIPPATRSRSNASLFATQSADDGGWGGHVQTPGYSAIGTVLNYVTLRLLGASEDDPRLVKARALIHEFGGAVYAPGIAKFWLSVLGVMNWECVNPFLPELASETEPTFPSKWYIHTRPNFTSMSFVWSKQWSYCGDAITEKLRAELYTQPNEIINFAAHRSSLAEVDNNFPKWWLVKLMNWFTVAIYIPYMRKASTVKLAEEKVWEMLRTKNKNTEYLGISPISKVVNLIGCFIHDGEGSESVWDTSLAVQAIVAAGDAADKVQLHQQTLVCGHGFLNDHQLRENVPDHEKYHRPHRKGGWPFSTRYQGYALSECTGEALRAVLPLQGDSELLLLTKIDKISTDRLQDAVDCMLQMQNDDTGGFAVYEKRKGSQKLAWLEMGEFAGKTMVTYDFVECATARFYPDYRADDIAAAKQSQNADGGWNAAWGICFTYGGMFALETLALVVGETYTGGSETVCKGRRMADGGSAEYPDKEVIKKGLKLIMTRQQSKGQWLQETFEGGVQDGVISFSNYKLVWPVRALAEYARRFGNEGF</sequence>
<evidence type="ECO:0000256" key="1">
    <source>
        <dbReference type="ARBA" id="ARBA00022737"/>
    </source>
</evidence>
<dbReference type="Gene3D" id="6.20.120.20">
    <property type="match status" value="1"/>
</dbReference>
<dbReference type="InterPro" id="IPR018333">
    <property type="entry name" value="Squalene_cyclase"/>
</dbReference>
<gene>
    <name evidence="5" type="ORF">B0H66DRAFT_624275</name>
</gene>
<reference evidence="5" key="2">
    <citation type="submission" date="2023-06" db="EMBL/GenBank/DDBJ databases">
        <authorList>
            <consortium name="Lawrence Berkeley National Laboratory"/>
            <person name="Haridas S."/>
            <person name="Hensen N."/>
            <person name="Bonometti L."/>
            <person name="Westerberg I."/>
            <person name="Brannstrom I.O."/>
            <person name="Guillou S."/>
            <person name="Cros-Aarteil S."/>
            <person name="Calhoun S."/>
            <person name="Kuo A."/>
            <person name="Mondo S."/>
            <person name="Pangilinan J."/>
            <person name="Riley R."/>
            <person name="Labutti K."/>
            <person name="Andreopoulos B."/>
            <person name="Lipzen A."/>
            <person name="Chen C."/>
            <person name="Yanf M."/>
            <person name="Daum C."/>
            <person name="Ng V."/>
            <person name="Clum A."/>
            <person name="Steindorff A."/>
            <person name="Ohm R."/>
            <person name="Martin F."/>
            <person name="Silar P."/>
            <person name="Natvig D."/>
            <person name="Lalanne C."/>
            <person name="Gautier V."/>
            <person name="Ament-Velasquez S.L."/>
            <person name="Kruys A."/>
            <person name="Hutchinson M.I."/>
            <person name="Powell A.J."/>
            <person name="Barry K."/>
            <person name="Miller A.N."/>
            <person name="Grigoriev I.V."/>
            <person name="Debuchy R."/>
            <person name="Gladieux P."/>
            <person name="Thoren M.H."/>
            <person name="Johannesson H."/>
        </authorList>
    </citation>
    <scope>NUCLEOTIDE SEQUENCE</scope>
    <source>
        <strain evidence="5">CBS 118394</strain>
    </source>
</reference>
<name>A0AAE0M5H9_9PEZI</name>
<keyword evidence="1" id="KW-0677">Repeat</keyword>
<evidence type="ECO:0000256" key="2">
    <source>
        <dbReference type="SAM" id="MobiDB-lite"/>
    </source>
</evidence>
<comment type="caution">
    <text evidence="5">The sequence shown here is derived from an EMBL/GenBank/DDBJ whole genome shotgun (WGS) entry which is preliminary data.</text>
</comment>
<evidence type="ECO:0000313" key="6">
    <source>
        <dbReference type="Proteomes" id="UP001283341"/>
    </source>
</evidence>
<keyword evidence="6" id="KW-1185">Reference proteome</keyword>
<reference evidence="5" key="1">
    <citation type="journal article" date="2023" name="Mol. Phylogenet. Evol.">
        <title>Genome-scale phylogeny and comparative genomics of the fungal order Sordariales.</title>
        <authorList>
            <person name="Hensen N."/>
            <person name="Bonometti L."/>
            <person name="Westerberg I."/>
            <person name="Brannstrom I.O."/>
            <person name="Guillou S."/>
            <person name="Cros-Aarteil S."/>
            <person name="Calhoun S."/>
            <person name="Haridas S."/>
            <person name="Kuo A."/>
            <person name="Mondo S."/>
            <person name="Pangilinan J."/>
            <person name="Riley R."/>
            <person name="LaButti K."/>
            <person name="Andreopoulos B."/>
            <person name="Lipzen A."/>
            <person name="Chen C."/>
            <person name="Yan M."/>
            <person name="Daum C."/>
            <person name="Ng V."/>
            <person name="Clum A."/>
            <person name="Steindorff A."/>
            <person name="Ohm R.A."/>
            <person name="Martin F."/>
            <person name="Silar P."/>
            <person name="Natvig D.O."/>
            <person name="Lalanne C."/>
            <person name="Gautier V."/>
            <person name="Ament-Velasquez S.L."/>
            <person name="Kruys A."/>
            <person name="Hutchinson M.I."/>
            <person name="Powell A.J."/>
            <person name="Barry K."/>
            <person name="Miller A.N."/>
            <person name="Grigoriev I.V."/>
            <person name="Debuchy R."/>
            <person name="Gladieux P."/>
            <person name="Hiltunen Thoren M."/>
            <person name="Johannesson H."/>
        </authorList>
    </citation>
    <scope>NUCLEOTIDE SEQUENCE</scope>
    <source>
        <strain evidence="5">CBS 118394</strain>
    </source>
</reference>
<dbReference type="Pfam" id="PF13243">
    <property type="entry name" value="SQHop_cyclase_C"/>
    <property type="match status" value="1"/>
</dbReference>